<evidence type="ECO:0000313" key="1">
    <source>
        <dbReference type="EMBL" id="SFH72141.1"/>
    </source>
</evidence>
<dbReference type="EMBL" id="FOPY01000008">
    <property type="protein sequence ID" value="SFH72141.1"/>
    <property type="molecule type" value="Genomic_DNA"/>
</dbReference>
<dbReference type="PANTHER" id="PTHR37526:SF1">
    <property type="entry name" value="PROTEIN TUSB"/>
    <property type="match status" value="1"/>
</dbReference>
<dbReference type="Pfam" id="PF04077">
    <property type="entry name" value="DsrH"/>
    <property type="match status" value="1"/>
</dbReference>
<keyword evidence="2" id="KW-1185">Reference proteome</keyword>
<sequence>MLLHILNRSPASSRVPFDALRAMGDNDRLLLLEDGVYGAVAPLAETFASIRGRIFVLKEDLVSRGLEHRQAETMELVDMQGFVALTEQATQTVSWY</sequence>
<name>A0A1I3CDM8_9GAMM</name>
<dbReference type="Proteomes" id="UP000199040">
    <property type="component" value="Unassembled WGS sequence"/>
</dbReference>
<dbReference type="AlphaFoldDB" id="A0A1I3CDM8"/>
<dbReference type="STRING" id="442341.SAMN04487959_108134"/>
<proteinExistence type="predicted"/>
<dbReference type="GO" id="GO:1990228">
    <property type="term" value="C:sulfurtransferase complex"/>
    <property type="evidence" value="ECO:0007669"/>
    <property type="project" value="TreeGrafter"/>
</dbReference>
<organism evidence="1 2">
    <name type="scientific">Modicisalibacter xianhensis</name>
    <dbReference type="NCBI Taxonomy" id="442341"/>
    <lineage>
        <taxon>Bacteria</taxon>
        <taxon>Pseudomonadati</taxon>
        <taxon>Pseudomonadota</taxon>
        <taxon>Gammaproteobacteria</taxon>
        <taxon>Oceanospirillales</taxon>
        <taxon>Halomonadaceae</taxon>
        <taxon>Modicisalibacter</taxon>
    </lineage>
</organism>
<dbReference type="RefSeq" id="WP_092846793.1">
    <property type="nucleotide sequence ID" value="NZ_FOPY01000008.1"/>
</dbReference>
<evidence type="ECO:0000313" key="2">
    <source>
        <dbReference type="Proteomes" id="UP000199040"/>
    </source>
</evidence>
<accession>A0A1I3CDM8</accession>
<dbReference type="InterPro" id="IPR007215">
    <property type="entry name" value="Sulphur_relay_TusB/DsrH"/>
</dbReference>
<dbReference type="SUPFAM" id="SSF75169">
    <property type="entry name" value="DsrEFH-like"/>
    <property type="match status" value="1"/>
</dbReference>
<dbReference type="PANTHER" id="PTHR37526">
    <property type="entry name" value="PROTEIN TUSB"/>
    <property type="match status" value="1"/>
</dbReference>
<reference evidence="1 2" key="1">
    <citation type="submission" date="2016-10" db="EMBL/GenBank/DDBJ databases">
        <authorList>
            <person name="de Groot N.N."/>
        </authorList>
    </citation>
    <scope>NUCLEOTIDE SEQUENCE [LARGE SCALE GENOMIC DNA]</scope>
    <source>
        <strain evidence="1 2">CGMCC 1.6848</strain>
    </source>
</reference>
<dbReference type="GO" id="GO:0002143">
    <property type="term" value="P:tRNA wobble position uridine thiolation"/>
    <property type="evidence" value="ECO:0007669"/>
    <property type="project" value="InterPro"/>
</dbReference>
<protein>
    <submittedName>
        <fullName evidence="1">tRNA 2-thiouridine synthesizing protein B</fullName>
    </submittedName>
</protein>
<gene>
    <name evidence="1" type="ORF">SAMN04487959_108134</name>
</gene>
<dbReference type="NCBIfam" id="TIGR03011">
    <property type="entry name" value="sulf_tusB_dsrH"/>
    <property type="match status" value="1"/>
</dbReference>
<dbReference type="Gene3D" id="3.40.1260.10">
    <property type="entry name" value="DsrEFH-like"/>
    <property type="match status" value="1"/>
</dbReference>
<dbReference type="InterPro" id="IPR027396">
    <property type="entry name" value="DsrEFH-like"/>
</dbReference>